<name>A0ABS1HCL3_9BACL</name>
<evidence type="ECO:0000313" key="1">
    <source>
        <dbReference type="EMBL" id="MBK3497184.1"/>
    </source>
</evidence>
<dbReference type="Proteomes" id="UP000618943">
    <property type="component" value="Unassembled WGS sequence"/>
</dbReference>
<sequence>MELLITKSSIINSYNSDGKLHLFMTEKERPCSEATLTVMNDKDGAKCSRFTIKLDSIEELDRLGEKSEVDILVTKNPEFSSYIAIVLYDEEIDQSTQS</sequence>
<dbReference type="EMBL" id="JAEOAH010000053">
    <property type="protein sequence ID" value="MBK3497184.1"/>
    <property type="molecule type" value="Genomic_DNA"/>
</dbReference>
<accession>A0ABS1HCL3</accession>
<dbReference type="RefSeq" id="WP_200750487.1">
    <property type="nucleotide sequence ID" value="NZ_JAEOAH010000053.1"/>
</dbReference>
<evidence type="ECO:0008006" key="3">
    <source>
        <dbReference type="Google" id="ProtNLM"/>
    </source>
</evidence>
<evidence type="ECO:0000313" key="2">
    <source>
        <dbReference type="Proteomes" id="UP000618943"/>
    </source>
</evidence>
<reference evidence="1 2" key="1">
    <citation type="submission" date="2020-12" db="EMBL/GenBank/DDBJ databases">
        <title>YIM B01967 draft genome.</title>
        <authorList>
            <person name="Yan X."/>
        </authorList>
    </citation>
    <scope>NUCLEOTIDE SEQUENCE [LARGE SCALE GENOMIC DNA]</scope>
    <source>
        <strain evidence="1 2">YIM B01967</strain>
    </source>
</reference>
<protein>
    <recommendedName>
        <fullName evidence="3">Fe-S cluster assembly protein HesB</fullName>
    </recommendedName>
</protein>
<gene>
    <name evidence="1" type="ORF">JFL43_20605</name>
</gene>
<keyword evidence="2" id="KW-1185">Reference proteome</keyword>
<proteinExistence type="predicted"/>
<organism evidence="1 2">
    <name type="scientific">Viridibacillus soli</name>
    <dbReference type="NCBI Taxonomy" id="2798301"/>
    <lineage>
        <taxon>Bacteria</taxon>
        <taxon>Bacillati</taxon>
        <taxon>Bacillota</taxon>
        <taxon>Bacilli</taxon>
        <taxon>Bacillales</taxon>
        <taxon>Caryophanaceae</taxon>
        <taxon>Viridibacillus</taxon>
    </lineage>
</organism>
<comment type="caution">
    <text evidence="1">The sequence shown here is derived from an EMBL/GenBank/DDBJ whole genome shotgun (WGS) entry which is preliminary data.</text>
</comment>